<dbReference type="InterPro" id="IPR035441">
    <property type="entry name" value="TFIIS/LEDGF_dom_sf"/>
</dbReference>
<feature type="region of interest" description="Disordered" evidence="4">
    <location>
        <begin position="93"/>
        <end position="128"/>
    </location>
</feature>
<sequence length="480" mass="52420">MAGAGLEQWRELFRGRDIYDVISKAIFIAATDSPKEFRRRRDGIVEQIYTAPSAAATISATLLQGSCGGGSALQVSDKGSKVASCTVAAVPVAPPAAEEPDEKKDEEGVAAADDKHGNNGNGDKTNSFSEIDMDWLETIAEEMDTETQENTEVLRIKEILLSHHEQSTDNLFESLRQLQLMQLNVDQIKNTEIGHAVAALRKHKLHKIRMLVREIIKGWKAVVDDWCAASNATMDDDSNKSLDMSNPLSADQDEGGLATPPMDVGALFLVSQETAIQNVAEFLHGMDDDGITTDVVADMDTGRGGCGSNNKYDVEKPSNTVPSWSNDAPVVEALTVTQGPTLETRNPQNLPARERTPSRNTNPPQKLLNAAGNNWLLRQQGRQSDLPTRQALKQTNIRKTQGQGPQIPRVPRIRIKMKDSVTGYVPSRLSDRTLEKKPCDENQQGTVTVTRNLPTVSAGELPSDQVVLVSLLSFATEIYV</sequence>
<dbReference type="EMBL" id="JACEFO010001663">
    <property type="protein sequence ID" value="KAF8724260.1"/>
    <property type="molecule type" value="Genomic_DNA"/>
</dbReference>
<dbReference type="InterPro" id="IPR003617">
    <property type="entry name" value="TFIIS/CRSP70_N_sub"/>
</dbReference>
<name>A0A835F0B3_9POAL</name>
<dbReference type="PANTHER" id="PTHR46554">
    <property type="entry name" value="MEDIATOR OF RNA POLYMERASE II TRANSCRIPTION SUBUNIT 26A-RELATED"/>
    <property type="match status" value="1"/>
</dbReference>
<dbReference type="CDD" id="cd00183">
    <property type="entry name" value="TFIIS_I"/>
    <property type="match status" value="1"/>
</dbReference>
<protein>
    <recommendedName>
        <fullName evidence="5">TFIIS N-terminal domain-containing protein</fullName>
    </recommendedName>
</protein>
<dbReference type="Gene3D" id="1.20.930.10">
    <property type="entry name" value="Conserved domain common to transcription factors TFIIS, elongin A, CRSP70"/>
    <property type="match status" value="1"/>
</dbReference>
<evidence type="ECO:0000256" key="4">
    <source>
        <dbReference type="SAM" id="MobiDB-lite"/>
    </source>
</evidence>
<comment type="caution">
    <text evidence="6">The sequence shown here is derived from an EMBL/GenBank/DDBJ whole genome shotgun (WGS) entry which is preliminary data.</text>
</comment>
<reference evidence="6" key="1">
    <citation type="submission" date="2020-07" db="EMBL/GenBank/DDBJ databases">
        <title>Genome sequence and genetic diversity analysis of an under-domesticated orphan crop, white fonio (Digitaria exilis).</title>
        <authorList>
            <person name="Bennetzen J.L."/>
            <person name="Chen S."/>
            <person name="Ma X."/>
            <person name="Wang X."/>
            <person name="Yssel A.E.J."/>
            <person name="Chaluvadi S.R."/>
            <person name="Johnson M."/>
            <person name="Gangashetty P."/>
            <person name="Hamidou F."/>
            <person name="Sanogo M.D."/>
            <person name="Zwaenepoel A."/>
            <person name="Wallace J."/>
            <person name="Van De Peer Y."/>
            <person name="Van Deynze A."/>
        </authorList>
    </citation>
    <scope>NUCLEOTIDE SEQUENCE</scope>
    <source>
        <tissue evidence="6">Leaves</tissue>
    </source>
</reference>
<gene>
    <name evidence="6" type="ORF">HU200_021287</name>
</gene>
<feature type="compositionally biased region" description="Basic and acidic residues" evidence="4">
    <location>
        <begin position="101"/>
        <end position="117"/>
    </location>
</feature>
<dbReference type="SUPFAM" id="SSF47676">
    <property type="entry name" value="Conserved domain common to transcription factors TFIIS, elongin A, CRSP70"/>
    <property type="match status" value="1"/>
</dbReference>
<evidence type="ECO:0000313" key="6">
    <source>
        <dbReference type="EMBL" id="KAF8724260.1"/>
    </source>
</evidence>
<dbReference type="SMART" id="SM00509">
    <property type="entry name" value="TFS2N"/>
    <property type="match status" value="1"/>
</dbReference>
<keyword evidence="7" id="KW-1185">Reference proteome</keyword>
<keyword evidence="2 3" id="KW-0539">Nucleus</keyword>
<evidence type="ECO:0000256" key="3">
    <source>
        <dbReference type="PROSITE-ProRule" id="PRU00649"/>
    </source>
</evidence>
<accession>A0A835F0B3</accession>
<evidence type="ECO:0000313" key="7">
    <source>
        <dbReference type="Proteomes" id="UP000636709"/>
    </source>
</evidence>
<comment type="subcellular location">
    <subcellularLocation>
        <location evidence="1 3">Nucleus</location>
    </subcellularLocation>
</comment>
<feature type="compositionally biased region" description="Polar residues" evidence="4">
    <location>
        <begin position="337"/>
        <end position="349"/>
    </location>
</feature>
<dbReference type="PROSITE" id="PS51319">
    <property type="entry name" value="TFIIS_N"/>
    <property type="match status" value="1"/>
</dbReference>
<dbReference type="AlphaFoldDB" id="A0A835F0B3"/>
<dbReference type="GO" id="GO:0005634">
    <property type="term" value="C:nucleus"/>
    <property type="evidence" value="ECO:0007669"/>
    <property type="project" value="UniProtKB-SubCell"/>
</dbReference>
<organism evidence="6 7">
    <name type="scientific">Digitaria exilis</name>
    <dbReference type="NCBI Taxonomy" id="1010633"/>
    <lineage>
        <taxon>Eukaryota</taxon>
        <taxon>Viridiplantae</taxon>
        <taxon>Streptophyta</taxon>
        <taxon>Embryophyta</taxon>
        <taxon>Tracheophyta</taxon>
        <taxon>Spermatophyta</taxon>
        <taxon>Magnoliopsida</taxon>
        <taxon>Liliopsida</taxon>
        <taxon>Poales</taxon>
        <taxon>Poaceae</taxon>
        <taxon>PACMAD clade</taxon>
        <taxon>Panicoideae</taxon>
        <taxon>Panicodae</taxon>
        <taxon>Paniceae</taxon>
        <taxon>Anthephorinae</taxon>
        <taxon>Digitaria</taxon>
    </lineage>
</organism>
<feature type="region of interest" description="Disordered" evidence="4">
    <location>
        <begin position="337"/>
        <end position="368"/>
    </location>
</feature>
<proteinExistence type="predicted"/>
<evidence type="ECO:0000259" key="5">
    <source>
        <dbReference type="PROSITE" id="PS51319"/>
    </source>
</evidence>
<dbReference type="Proteomes" id="UP000636709">
    <property type="component" value="Unassembled WGS sequence"/>
</dbReference>
<dbReference type="Pfam" id="PF08711">
    <property type="entry name" value="Med26"/>
    <property type="match status" value="1"/>
</dbReference>
<evidence type="ECO:0000256" key="1">
    <source>
        <dbReference type="ARBA" id="ARBA00004123"/>
    </source>
</evidence>
<feature type="region of interest" description="Disordered" evidence="4">
    <location>
        <begin position="234"/>
        <end position="256"/>
    </location>
</feature>
<dbReference type="PANTHER" id="PTHR46554:SF10">
    <property type="entry name" value="OS01G0282100 PROTEIN"/>
    <property type="match status" value="1"/>
</dbReference>
<feature type="domain" description="TFIIS N-terminal" evidence="5">
    <location>
        <begin position="151"/>
        <end position="226"/>
    </location>
</feature>
<dbReference type="OrthoDB" id="1939063at2759"/>
<evidence type="ECO:0000256" key="2">
    <source>
        <dbReference type="ARBA" id="ARBA00023242"/>
    </source>
</evidence>
<dbReference type="InterPro" id="IPR017923">
    <property type="entry name" value="TFIIS_N"/>
</dbReference>